<dbReference type="AlphaFoldDB" id="A0A833MA02"/>
<evidence type="ECO:0000259" key="2">
    <source>
        <dbReference type="Pfam" id="PF13529"/>
    </source>
</evidence>
<proteinExistence type="predicted"/>
<dbReference type="InterPro" id="IPR016997">
    <property type="entry name" value="UCP032442"/>
</dbReference>
<organism evidence="3 4">
    <name type="scientific">Alkaliphilus serpentinus</name>
    <dbReference type="NCBI Taxonomy" id="1482731"/>
    <lineage>
        <taxon>Bacteria</taxon>
        <taxon>Bacillati</taxon>
        <taxon>Bacillota</taxon>
        <taxon>Clostridia</taxon>
        <taxon>Peptostreptococcales</taxon>
        <taxon>Natronincolaceae</taxon>
        <taxon>Alkaliphilus</taxon>
    </lineage>
</organism>
<dbReference type="OrthoDB" id="1164310at2"/>
<gene>
    <name evidence="3" type="ORF">F8153_05720</name>
</gene>
<keyword evidence="1" id="KW-0812">Transmembrane</keyword>
<evidence type="ECO:0000313" key="3">
    <source>
        <dbReference type="EMBL" id="KAB3531166.1"/>
    </source>
</evidence>
<dbReference type="PANTHER" id="PTHR37806:SF1">
    <property type="entry name" value="PEPTIDASE C39-LIKE DOMAIN-CONTAINING PROTEIN"/>
    <property type="match status" value="1"/>
</dbReference>
<dbReference type="PANTHER" id="PTHR37806">
    <property type="entry name" value="LMO0724 PROTEIN"/>
    <property type="match status" value="1"/>
</dbReference>
<keyword evidence="4" id="KW-1185">Reference proteome</keyword>
<evidence type="ECO:0000256" key="1">
    <source>
        <dbReference type="SAM" id="Phobius"/>
    </source>
</evidence>
<dbReference type="InterPro" id="IPR039563">
    <property type="entry name" value="Peptidase_C39_single_dom"/>
</dbReference>
<comment type="caution">
    <text evidence="3">The sequence shown here is derived from an EMBL/GenBank/DDBJ whole genome shotgun (WGS) entry which is preliminary data.</text>
</comment>
<dbReference type="CDD" id="cd02549">
    <property type="entry name" value="Peptidase_C39A"/>
    <property type="match status" value="1"/>
</dbReference>
<name>A0A833MA02_9FIRM</name>
<keyword evidence="1" id="KW-0472">Membrane</keyword>
<accession>A0A833MA02</accession>
<dbReference type="PIRSF" id="PIRSF032442">
    <property type="entry name" value="UCP032442"/>
    <property type="match status" value="1"/>
</dbReference>
<feature type="domain" description="Peptidase C39-like" evidence="2">
    <location>
        <begin position="83"/>
        <end position="247"/>
    </location>
</feature>
<keyword evidence="1" id="KW-1133">Transmembrane helix</keyword>
<dbReference type="InterPro" id="IPR039564">
    <property type="entry name" value="Peptidase_C39-like"/>
</dbReference>
<evidence type="ECO:0000313" key="4">
    <source>
        <dbReference type="Proteomes" id="UP000465601"/>
    </source>
</evidence>
<reference evidence="3 4" key="1">
    <citation type="submission" date="2019-10" db="EMBL/GenBank/DDBJ databases">
        <title>Alkaliphilus serpentinus sp. nov. and Alkaliphilus pronyensis sp. nov., two novel anaerobic alkaliphilic species isolated from the serpentinized-hosted hydrothermal field of the Prony Bay (New Caledonia).</title>
        <authorList>
            <person name="Postec A."/>
        </authorList>
    </citation>
    <scope>NUCLEOTIDE SEQUENCE [LARGE SCALE GENOMIC DNA]</scope>
    <source>
        <strain evidence="3 4">LacT</strain>
    </source>
</reference>
<dbReference type="Gene3D" id="3.90.70.10">
    <property type="entry name" value="Cysteine proteinases"/>
    <property type="match status" value="1"/>
</dbReference>
<feature type="transmembrane region" description="Helical" evidence="1">
    <location>
        <begin position="25"/>
        <end position="45"/>
    </location>
</feature>
<dbReference type="Pfam" id="PF13529">
    <property type="entry name" value="Peptidase_C39_2"/>
    <property type="match status" value="1"/>
</dbReference>
<dbReference type="Proteomes" id="UP000465601">
    <property type="component" value="Unassembled WGS sequence"/>
</dbReference>
<dbReference type="EMBL" id="WBZB01000014">
    <property type="protein sequence ID" value="KAB3531166.1"/>
    <property type="molecule type" value="Genomic_DNA"/>
</dbReference>
<protein>
    <recommendedName>
        <fullName evidence="2">Peptidase C39-like domain-containing protein</fullName>
    </recommendedName>
</protein>
<sequence length="291" mass="33153">MVTDYLDPILEVPEAKTTSTNLKRAVIFICLLLIMGQGAFATVYIKGFYKNRAVTDVSGINTVMEKPQTRIFDNKLKGKVNFEVPLIQQYPQLPRGCEVTSLAMLLQYAGIDVDKMTLAREILKDPTPFKRINGKTYFGNPNDGFVGDMYSLKNPGYGVYHGPILKLLEEYMPGQTVNLTGRSFGDLLYFVNKEIPVWVITNTRYKELENNQFQVWETPTGPVKITYRQHAVIITGYDEKYIYINDPLYNGANRKINRSNFEAAWIQMGQQAVSYIPEGEELHSILPPEEQ</sequence>